<feature type="region of interest" description="Disordered" evidence="1">
    <location>
        <begin position="25"/>
        <end position="58"/>
    </location>
</feature>
<dbReference type="GeneID" id="57132499"/>
<sequence length="148" mass="16405">MKKIVYAMTSSICLLVLAGCNNGHDKSRDTSDKTKTSVVKKAKSSTSSKKQTSVKESDQKFKYSLVGTWASEDTKMTYRDDGTLKQVSSASGMTNKGTYSIVSEGPDWVKVEQTIHVSKKSSNDQTVTLKFKDKSHYNDGMIDWKLGE</sequence>
<dbReference type="RefSeq" id="WP_099713139.1">
    <property type="nucleotide sequence ID" value="NZ_CBCRTW010000007.1"/>
</dbReference>
<organism evidence="3 4">
    <name type="scientific">Latilactobacillus sakei</name>
    <name type="common">Lactobacillus sakei</name>
    <dbReference type="NCBI Taxonomy" id="1599"/>
    <lineage>
        <taxon>Bacteria</taxon>
        <taxon>Bacillati</taxon>
        <taxon>Bacillota</taxon>
        <taxon>Bacilli</taxon>
        <taxon>Lactobacillales</taxon>
        <taxon>Lactobacillaceae</taxon>
        <taxon>Latilactobacillus</taxon>
    </lineage>
</organism>
<dbReference type="Proteomes" id="UP000239650">
    <property type="component" value="Unassembled WGS sequence"/>
</dbReference>
<name>A0AAE8J4Y7_LATSK</name>
<dbReference type="EMBL" id="OKRC01000003">
    <property type="protein sequence ID" value="SPE20361.1"/>
    <property type="molecule type" value="Genomic_DNA"/>
</dbReference>
<dbReference type="AlphaFoldDB" id="A0AAE8J4Y7"/>
<evidence type="ECO:0008006" key="5">
    <source>
        <dbReference type="Google" id="ProtNLM"/>
    </source>
</evidence>
<feature type="signal peptide" evidence="2">
    <location>
        <begin position="1"/>
        <end position="18"/>
    </location>
</feature>
<evidence type="ECO:0000256" key="2">
    <source>
        <dbReference type="SAM" id="SignalP"/>
    </source>
</evidence>
<feature type="compositionally biased region" description="Basic and acidic residues" evidence="1">
    <location>
        <begin position="25"/>
        <end position="35"/>
    </location>
</feature>
<evidence type="ECO:0000313" key="3">
    <source>
        <dbReference type="EMBL" id="SPE20361.1"/>
    </source>
</evidence>
<feature type="chain" id="PRO_5042265059" description="Lipoprotein" evidence="2">
    <location>
        <begin position="19"/>
        <end position="148"/>
    </location>
</feature>
<evidence type="ECO:0000256" key="1">
    <source>
        <dbReference type="SAM" id="MobiDB-lite"/>
    </source>
</evidence>
<evidence type="ECO:0000313" key="4">
    <source>
        <dbReference type="Proteomes" id="UP000239650"/>
    </source>
</evidence>
<dbReference type="PROSITE" id="PS51257">
    <property type="entry name" value="PROKAR_LIPOPROTEIN"/>
    <property type="match status" value="1"/>
</dbReference>
<comment type="caution">
    <text evidence="3">The sequence shown here is derived from an EMBL/GenBank/DDBJ whole genome shotgun (WGS) entry which is preliminary data.</text>
</comment>
<reference evidence="3 4" key="1">
    <citation type="submission" date="2018-02" db="EMBL/GenBank/DDBJ databases">
        <authorList>
            <person name="Rodrigo-Torres L."/>
            <person name="Arahal R. D."/>
            <person name="Lucena T."/>
        </authorList>
    </citation>
    <scope>NUCLEOTIDE SEQUENCE [LARGE SCALE GENOMIC DNA]</scope>
    <source>
        <strain evidence="3 4">CECT 9267</strain>
    </source>
</reference>
<keyword evidence="2" id="KW-0732">Signal</keyword>
<gene>
    <name evidence="3" type="ORF">LAS9267_00743</name>
</gene>
<proteinExistence type="predicted"/>
<accession>A0AAE8J4Y7</accession>
<protein>
    <recommendedName>
        <fullName evidence="5">Lipoprotein</fullName>
    </recommendedName>
</protein>